<reference evidence="4 5" key="1">
    <citation type="submission" date="2018-12" db="EMBL/GenBank/DDBJ databases">
        <authorList>
            <consortium name="Pathogen Informatics"/>
        </authorList>
    </citation>
    <scope>NUCLEOTIDE SEQUENCE [LARGE SCALE GENOMIC DNA]</scope>
    <source>
        <strain evidence="4 5">NCTC12967</strain>
    </source>
</reference>
<keyword evidence="5" id="KW-1185">Reference proteome</keyword>
<feature type="domain" description="Fe/B12 periplasmic-binding" evidence="3">
    <location>
        <begin position="59"/>
        <end position="367"/>
    </location>
</feature>
<sequence>MKRRTFLTGAAGALGVATVSACSNGNQPAAPSTSGSAGGAMTITDVADRTVTLEAAPSKIILGESRQAYSLLFLQRDNLMDKVVAWGTDLQSAAPDIYDRLVKVQPKAAELPTVGSVAKGDLSVENLLEYNPDLFLMTLEQYEAAKQAGFDAKLDSAKIPYLVTDFRKKPVENTHTSVRLLGQAFGVSGKADEFLTYYDSLVNPVLEAAKAKAEADRPSVFVWRSPGISEPGRTFGESNFGQIVTASGGNNLGTKLIDGDAGTVTAEQLIASQPDIIIATGGDWEKQKVSEKTVIKYVKLGYNATPEETNQTLGQLSSETGYSELKAFSDKQVYGIYHQLYDAPYNFLAYVAFAEWQGLKVDGLPEVDAAWSEFHDKFMPFKAEGVFAAKLS</sequence>
<evidence type="ECO:0000313" key="5">
    <source>
        <dbReference type="Proteomes" id="UP000273044"/>
    </source>
</evidence>
<dbReference type="EMBL" id="LR134406">
    <property type="protein sequence ID" value="VEH69494.1"/>
    <property type="molecule type" value="Genomic_DNA"/>
</dbReference>
<gene>
    <name evidence="4" type="ORF">NCTC12967_00764</name>
</gene>
<dbReference type="SUPFAM" id="SSF53807">
    <property type="entry name" value="Helical backbone' metal receptor"/>
    <property type="match status" value="1"/>
</dbReference>
<name>A0A448MWJ3_9ACTN</name>
<dbReference type="PANTHER" id="PTHR30535">
    <property type="entry name" value="VITAMIN B12-BINDING PROTEIN"/>
    <property type="match status" value="1"/>
</dbReference>
<proteinExistence type="inferred from homology"/>
<dbReference type="Proteomes" id="UP000273044">
    <property type="component" value="Chromosome"/>
</dbReference>
<dbReference type="Pfam" id="PF01497">
    <property type="entry name" value="Peripla_BP_2"/>
    <property type="match status" value="1"/>
</dbReference>
<dbReference type="AlphaFoldDB" id="A0A448MWJ3"/>
<dbReference type="InterPro" id="IPR050902">
    <property type="entry name" value="ABC_Transporter_SBP"/>
</dbReference>
<feature type="signal peptide" evidence="2">
    <location>
        <begin position="1"/>
        <end position="21"/>
    </location>
</feature>
<dbReference type="PROSITE" id="PS50983">
    <property type="entry name" value="FE_B12_PBP"/>
    <property type="match status" value="1"/>
</dbReference>
<evidence type="ECO:0000259" key="3">
    <source>
        <dbReference type="PROSITE" id="PS50983"/>
    </source>
</evidence>
<organism evidence="4 5">
    <name type="scientific">Arachnia propionica</name>
    <dbReference type="NCBI Taxonomy" id="1750"/>
    <lineage>
        <taxon>Bacteria</taxon>
        <taxon>Bacillati</taxon>
        <taxon>Actinomycetota</taxon>
        <taxon>Actinomycetes</taxon>
        <taxon>Propionibacteriales</taxon>
        <taxon>Propionibacteriaceae</taxon>
        <taxon>Arachnia</taxon>
    </lineage>
</organism>
<protein>
    <submittedName>
        <fullName evidence="4">Ferrichrome/ferrioxamine B periplasmic transporter</fullName>
    </submittedName>
</protein>
<feature type="chain" id="PRO_5038808454" evidence="2">
    <location>
        <begin position="22"/>
        <end position="392"/>
    </location>
</feature>
<keyword evidence="2" id="KW-0732">Signal</keyword>
<dbReference type="Gene3D" id="3.40.50.1980">
    <property type="entry name" value="Nitrogenase molybdenum iron protein domain"/>
    <property type="match status" value="2"/>
</dbReference>
<dbReference type="PROSITE" id="PS51257">
    <property type="entry name" value="PROKAR_LIPOPROTEIN"/>
    <property type="match status" value="1"/>
</dbReference>
<dbReference type="InterPro" id="IPR002491">
    <property type="entry name" value="ABC_transptr_periplasmic_BD"/>
</dbReference>
<dbReference type="PANTHER" id="PTHR30535:SF34">
    <property type="entry name" value="MOLYBDATE-BINDING PROTEIN MOLA"/>
    <property type="match status" value="1"/>
</dbReference>
<evidence type="ECO:0000256" key="1">
    <source>
        <dbReference type="ARBA" id="ARBA00008814"/>
    </source>
</evidence>
<comment type="similarity">
    <text evidence="1">Belongs to the bacterial solute-binding protein 8 family.</text>
</comment>
<evidence type="ECO:0000256" key="2">
    <source>
        <dbReference type="SAM" id="SignalP"/>
    </source>
</evidence>
<accession>A0A448MWJ3</accession>
<evidence type="ECO:0000313" key="4">
    <source>
        <dbReference type="EMBL" id="VEH69494.1"/>
    </source>
</evidence>